<dbReference type="EMBL" id="JBJXBP010000007">
    <property type="protein sequence ID" value="KAL3820464.1"/>
    <property type="molecule type" value="Genomic_DNA"/>
</dbReference>
<evidence type="ECO:0000256" key="1">
    <source>
        <dbReference type="SAM" id="MobiDB-lite"/>
    </source>
</evidence>
<organism evidence="3 4">
    <name type="scientific">Penstemon smallii</name>
    <dbReference type="NCBI Taxonomy" id="265156"/>
    <lineage>
        <taxon>Eukaryota</taxon>
        <taxon>Viridiplantae</taxon>
        <taxon>Streptophyta</taxon>
        <taxon>Embryophyta</taxon>
        <taxon>Tracheophyta</taxon>
        <taxon>Spermatophyta</taxon>
        <taxon>Magnoliopsida</taxon>
        <taxon>eudicotyledons</taxon>
        <taxon>Gunneridae</taxon>
        <taxon>Pentapetalae</taxon>
        <taxon>asterids</taxon>
        <taxon>lamiids</taxon>
        <taxon>Lamiales</taxon>
        <taxon>Plantaginaceae</taxon>
        <taxon>Cheloneae</taxon>
        <taxon>Penstemon</taxon>
    </lineage>
</organism>
<gene>
    <name evidence="3" type="ORF">ACJIZ3_006369</name>
</gene>
<keyword evidence="2" id="KW-0472">Membrane</keyword>
<dbReference type="PIRSF" id="PIRSF037221">
    <property type="entry name" value="DUF1517"/>
    <property type="match status" value="1"/>
</dbReference>
<protein>
    <submittedName>
        <fullName evidence="3">Uncharacterized protein</fullName>
    </submittedName>
</protein>
<reference evidence="3 4" key="1">
    <citation type="submission" date="2024-12" db="EMBL/GenBank/DDBJ databases">
        <title>The unique morphological basis and parallel evolutionary history of personate flowers in Penstemon.</title>
        <authorList>
            <person name="Depatie T.H."/>
            <person name="Wessinger C.A."/>
        </authorList>
    </citation>
    <scope>NUCLEOTIDE SEQUENCE [LARGE SCALE GENOMIC DNA]</scope>
    <source>
        <strain evidence="3">WTNN_2</strain>
        <tissue evidence="3">Leaf</tissue>
    </source>
</reference>
<evidence type="ECO:0000313" key="4">
    <source>
        <dbReference type="Proteomes" id="UP001634393"/>
    </source>
</evidence>
<proteinExistence type="predicted"/>
<dbReference type="InterPro" id="IPR053023">
    <property type="entry name" value="FLAP_modulator"/>
</dbReference>
<feature type="region of interest" description="Disordered" evidence="1">
    <location>
        <begin position="39"/>
        <end position="73"/>
    </location>
</feature>
<keyword evidence="2" id="KW-1133">Transmembrane helix</keyword>
<dbReference type="PANTHER" id="PTHR33975:SF2">
    <property type="entry name" value="MYELIN-ASSOCIATED OLIGODENDROCYTE BASIC PROTEIN"/>
    <property type="match status" value="1"/>
</dbReference>
<evidence type="ECO:0000313" key="3">
    <source>
        <dbReference type="EMBL" id="KAL3820464.1"/>
    </source>
</evidence>
<dbReference type="PANTHER" id="PTHR33975">
    <property type="entry name" value="MYELIN-ASSOCIATED OLIGODENDROCYTE BASIC PROTEIN"/>
    <property type="match status" value="1"/>
</dbReference>
<accession>A0ABD3S7J5</accession>
<feature type="compositionally biased region" description="Low complexity" evidence="1">
    <location>
        <begin position="39"/>
        <end position="58"/>
    </location>
</feature>
<evidence type="ECO:0000256" key="2">
    <source>
        <dbReference type="SAM" id="Phobius"/>
    </source>
</evidence>
<sequence>MVKPFEALRKPAAAALFVGLLLMYDPNSVWAASGGRMGGSSFSSRSSGSSRSSSSSSSWPKMRSYSHKPSHSEKETDNYKAVDVSFGLTAWSILFVACSIFVVNGILSDLKSVLKLQVGLLGLRRRSLQIYLNRIAETADTSTPEGLHYVLTETINALLEHLDFRIYVDSSDSSVEVKYMDGDKRFDELSLEERRKFDKETLVNIDNIKEKQSSTKLTTTTTGITNEYIVVTILVAAKGVHKLPSIKNIEDLKEALEKLASISSTRILGVEVLWTPQEEDDTLSEEEFLEDYPLLRPLSGAEPEI</sequence>
<dbReference type="InterPro" id="IPR010903">
    <property type="entry name" value="DUF1517"/>
</dbReference>
<feature type="transmembrane region" description="Helical" evidence="2">
    <location>
        <begin position="88"/>
        <end position="107"/>
    </location>
</feature>
<keyword evidence="4" id="KW-1185">Reference proteome</keyword>
<dbReference type="Pfam" id="PF07466">
    <property type="entry name" value="DUF1517"/>
    <property type="match status" value="1"/>
</dbReference>
<name>A0ABD3S7J5_9LAMI</name>
<dbReference type="AlphaFoldDB" id="A0ABD3S7J5"/>
<comment type="caution">
    <text evidence="3">The sequence shown here is derived from an EMBL/GenBank/DDBJ whole genome shotgun (WGS) entry which is preliminary data.</text>
</comment>
<dbReference type="Proteomes" id="UP001634393">
    <property type="component" value="Unassembled WGS sequence"/>
</dbReference>
<keyword evidence="2" id="KW-0812">Transmembrane</keyword>